<dbReference type="EMBL" id="VTXL01000012">
    <property type="protein sequence ID" value="NOJ14029.1"/>
    <property type="molecule type" value="Genomic_DNA"/>
</dbReference>
<comment type="caution">
    <text evidence="2">The sequence shown here is derived from an EMBL/GenBank/DDBJ whole genome shotgun (WGS) entry which is preliminary data.</text>
</comment>
<dbReference type="Proteomes" id="UP000519158">
    <property type="component" value="Unassembled WGS sequence"/>
</dbReference>
<dbReference type="PANTHER" id="PTHR12197">
    <property type="entry name" value="HISTONE-LYSINE N-METHYLTRANSFERASE SMYD"/>
    <property type="match status" value="1"/>
</dbReference>
<name>A0A7Y4G2A2_VIBSP</name>
<dbReference type="CDD" id="cd20071">
    <property type="entry name" value="SET_SMYD"/>
    <property type="match status" value="1"/>
</dbReference>
<dbReference type="Gene3D" id="2.170.270.10">
    <property type="entry name" value="SET domain"/>
    <property type="match status" value="1"/>
</dbReference>
<feature type="domain" description="SET" evidence="1">
    <location>
        <begin position="75"/>
        <end position="262"/>
    </location>
</feature>
<evidence type="ECO:0000313" key="3">
    <source>
        <dbReference type="Proteomes" id="UP000519158"/>
    </source>
</evidence>
<dbReference type="InterPro" id="IPR046341">
    <property type="entry name" value="SET_dom_sf"/>
</dbReference>
<reference evidence="2 3" key="1">
    <citation type="submission" date="2019-09" db="EMBL/GenBank/DDBJ databases">
        <title>Draft genome sequencing and comparative genomics of hatchery-associated Vibrios.</title>
        <authorList>
            <person name="Kehlet-Delgado H."/>
            <person name="Mueller R.S."/>
        </authorList>
    </citation>
    <scope>NUCLEOTIDE SEQUENCE [LARGE SCALE GENOMIC DNA]</scope>
    <source>
        <strain evidence="2 3">99-70-13A3</strain>
    </source>
</reference>
<dbReference type="PROSITE" id="PS50280">
    <property type="entry name" value="SET"/>
    <property type="match status" value="1"/>
</dbReference>
<dbReference type="InterPro" id="IPR001214">
    <property type="entry name" value="SET_dom"/>
</dbReference>
<sequence>MSKLSTKIKKQAKSLRLHDKSLKLTDYQNQLAIENGYTSFKALLKIEKTFETETKKAFALKSNSSSYFVYPSVGSGVEVFIRKDGLRGLRATRNFKANETILVDELLIGYNISKIPLAEKSGTWGMVLPLLLPSSTGIIEHIIKRYNLRDSQRPKFNEYDKEIVDSLSKNLKHKPEYIRYIHAIVTTYHSTYIVLNPKKTISIFGYISAAMMYMNHSCDANAEVQPSIKANPSATDLISISDPIIIATKDIKQGDEITWAYDDEYMGLPLKARQKQLKTRFDFDCTCKRCYKEKFLIK</sequence>
<gene>
    <name evidence="2" type="ORF">F0234_14800</name>
</gene>
<organism evidence="2 3">
    <name type="scientific">Vibrio splendidus</name>
    <dbReference type="NCBI Taxonomy" id="29497"/>
    <lineage>
        <taxon>Bacteria</taxon>
        <taxon>Pseudomonadati</taxon>
        <taxon>Pseudomonadota</taxon>
        <taxon>Gammaproteobacteria</taxon>
        <taxon>Vibrionales</taxon>
        <taxon>Vibrionaceae</taxon>
        <taxon>Vibrio</taxon>
    </lineage>
</organism>
<protein>
    <submittedName>
        <fullName evidence="2">SET domain-containing protein</fullName>
    </submittedName>
</protein>
<dbReference type="RefSeq" id="WP_171329610.1">
    <property type="nucleotide sequence ID" value="NZ_CAWPOP010000004.1"/>
</dbReference>
<evidence type="ECO:0000259" key="1">
    <source>
        <dbReference type="PROSITE" id="PS50280"/>
    </source>
</evidence>
<dbReference type="Pfam" id="PF00856">
    <property type="entry name" value="SET"/>
    <property type="match status" value="1"/>
</dbReference>
<dbReference type="AlphaFoldDB" id="A0A7Y4G2A2"/>
<dbReference type="SMART" id="SM00317">
    <property type="entry name" value="SET"/>
    <property type="match status" value="1"/>
</dbReference>
<accession>A0A7Y4G2A2</accession>
<proteinExistence type="predicted"/>
<dbReference type="InterPro" id="IPR050869">
    <property type="entry name" value="H3K4_H4K5_MeTrfase"/>
</dbReference>
<dbReference type="SUPFAM" id="SSF82199">
    <property type="entry name" value="SET domain"/>
    <property type="match status" value="1"/>
</dbReference>
<evidence type="ECO:0000313" key="2">
    <source>
        <dbReference type="EMBL" id="NOJ14029.1"/>
    </source>
</evidence>